<proteinExistence type="predicted"/>
<organism evidence="1 2">
    <name type="scientific">Aromatoleum aromaticum (strain DSM 19018 / LMG 30748 / EbN1)</name>
    <name type="common">Azoarcus sp. (strain EbN1)</name>
    <dbReference type="NCBI Taxonomy" id="76114"/>
    <lineage>
        <taxon>Bacteria</taxon>
        <taxon>Pseudomonadati</taxon>
        <taxon>Pseudomonadota</taxon>
        <taxon>Betaproteobacteria</taxon>
        <taxon>Rhodocyclales</taxon>
        <taxon>Rhodocyclaceae</taxon>
        <taxon>Aromatoleum</taxon>
    </lineage>
</organism>
<name>Q5NZD9_AROAE</name>
<dbReference type="HOGENOM" id="CLU_3323772_0_0_4"/>
<dbReference type="AlphaFoldDB" id="Q5NZD9"/>
<evidence type="ECO:0000313" key="2">
    <source>
        <dbReference type="Proteomes" id="UP000006552"/>
    </source>
</evidence>
<sequence>MAIPVHSGNITAAQDAAVMFSENGAPEANYIGSSQAYQ</sequence>
<protein>
    <submittedName>
        <fullName evidence="1">Uncharacterized protein</fullName>
    </submittedName>
</protein>
<accession>Q5NZD9</accession>
<dbReference type="STRING" id="76114.ebA6039"/>
<keyword evidence="2" id="KW-1185">Reference proteome</keyword>
<reference evidence="1 2" key="1">
    <citation type="journal article" date="2005" name="Arch. Microbiol.">
        <title>The genome sequence of an anaerobic aromatic-degrading denitrifying bacterium, strain EbN1.</title>
        <authorList>
            <person name="Rabus R."/>
            <person name="Kube M."/>
            <person name="Heider J."/>
            <person name="Beck A."/>
            <person name="Heitmann K."/>
            <person name="Widdel F."/>
            <person name="Reinhardt R."/>
        </authorList>
    </citation>
    <scope>NUCLEOTIDE SEQUENCE [LARGE SCALE GENOMIC DNA]</scope>
    <source>
        <strain evidence="1 2">EbN1</strain>
    </source>
</reference>
<gene>
    <name evidence="1" type="ORF">ebA6039</name>
</gene>
<dbReference type="Proteomes" id="UP000006552">
    <property type="component" value="Chromosome"/>
</dbReference>
<dbReference type="EMBL" id="CR555306">
    <property type="protein sequence ID" value="CAI09575.1"/>
    <property type="molecule type" value="Genomic_DNA"/>
</dbReference>
<evidence type="ECO:0000313" key="1">
    <source>
        <dbReference type="EMBL" id="CAI09575.1"/>
    </source>
</evidence>
<dbReference type="KEGG" id="eba:ebA6039"/>